<feature type="compositionally biased region" description="Polar residues" evidence="2">
    <location>
        <begin position="1004"/>
        <end position="1017"/>
    </location>
</feature>
<feature type="compositionally biased region" description="Low complexity" evidence="2">
    <location>
        <begin position="676"/>
        <end position="685"/>
    </location>
</feature>
<feature type="compositionally biased region" description="Basic and acidic residues" evidence="2">
    <location>
        <begin position="956"/>
        <end position="980"/>
    </location>
</feature>
<evidence type="ECO:0000313" key="4">
    <source>
        <dbReference type="EMBL" id="KAG0010375.1"/>
    </source>
</evidence>
<dbReference type="AlphaFoldDB" id="A0A9P6SXU8"/>
<feature type="compositionally biased region" description="Polar residues" evidence="2">
    <location>
        <begin position="541"/>
        <end position="556"/>
    </location>
</feature>
<evidence type="ECO:0000256" key="1">
    <source>
        <dbReference type="PROSITE-ProRule" id="PRU00042"/>
    </source>
</evidence>
<dbReference type="PROSITE" id="PS50157">
    <property type="entry name" value="ZINC_FINGER_C2H2_2"/>
    <property type="match status" value="1"/>
</dbReference>
<feature type="compositionally biased region" description="Polar residues" evidence="2">
    <location>
        <begin position="135"/>
        <end position="150"/>
    </location>
</feature>
<dbReference type="GO" id="GO:0008270">
    <property type="term" value="F:zinc ion binding"/>
    <property type="evidence" value="ECO:0007669"/>
    <property type="project" value="UniProtKB-KW"/>
</dbReference>
<feature type="domain" description="C2H2-type" evidence="3">
    <location>
        <begin position="297"/>
        <end position="324"/>
    </location>
</feature>
<feature type="region of interest" description="Disordered" evidence="2">
    <location>
        <begin position="1"/>
        <end position="300"/>
    </location>
</feature>
<dbReference type="InterPro" id="IPR013087">
    <property type="entry name" value="Znf_C2H2_type"/>
</dbReference>
<name>A0A9P6SXU8_9FUNG</name>
<feature type="compositionally biased region" description="Basic and acidic residues" evidence="2">
    <location>
        <begin position="439"/>
        <end position="453"/>
    </location>
</feature>
<organism evidence="4 5">
    <name type="scientific">Entomortierella chlamydospora</name>
    <dbReference type="NCBI Taxonomy" id="101097"/>
    <lineage>
        <taxon>Eukaryota</taxon>
        <taxon>Fungi</taxon>
        <taxon>Fungi incertae sedis</taxon>
        <taxon>Mucoromycota</taxon>
        <taxon>Mortierellomycotina</taxon>
        <taxon>Mortierellomycetes</taxon>
        <taxon>Mortierellales</taxon>
        <taxon>Mortierellaceae</taxon>
        <taxon>Entomortierella</taxon>
    </lineage>
</organism>
<feature type="compositionally biased region" description="Low complexity" evidence="2">
    <location>
        <begin position="825"/>
        <end position="840"/>
    </location>
</feature>
<feature type="compositionally biased region" description="Low complexity" evidence="2">
    <location>
        <begin position="265"/>
        <end position="281"/>
    </location>
</feature>
<feature type="compositionally biased region" description="Low complexity" evidence="2">
    <location>
        <begin position="382"/>
        <end position="395"/>
    </location>
</feature>
<feature type="compositionally biased region" description="Polar residues" evidence="2">
    <location>
        <begin position="930"/>
        <end position="941"/>
    </location>
</feature>
<feature type="compositionally biased region" description="Polar residues" evidence="2">
    <location>
        <begin position="117"/>
        <end position="128"/>
    </location>
</feature>
<sequence>QTSLPVNSSHEKSVPHQYKELSEYHQRTPSTAMGPMGTNENHGPQRAKLPQESSPHKHDIMDNASPSSHQSRVKHMKNATDQDEDEQDELDEDENMDPVDLTDEENVDELMDEEGESNGSESYHNQAYYSRPDSQHQQQYPPHGSRSLQNILPRPGAGLPQPEQVPYGHDGMTHDRGGSDAWDPLTKDLPRQGAPRNNRPLQVRTTDNNDMNGAINLDYNNNGSNGSNNNDNNINGNSNGNANNGISNNINSTKNGTSAGHGSEIAITGSTTGATSANGTSVVNNGSSKKRTTPAKHNCPECHRNFVRQDALTRHLRLDFGHNRCSGYPGPIPDGSSNQEKSEESGDDTMGDSPTDVSPHYSAPKNAEGGSIPVQAGPLYKSPSSPTSPTLASPTGKARPRPEKIDNDPERSSASALVGRDSRIGSKSAPNPDLTENAQELREDGDQGLRRDVGSQSRHSSSNVAPISFVHRSSPVERRALTPPHSNERSAFLSQHSRTYSQSTFNQGLPPAPSSTSNGMPPQSSGSGSSNDFSSGERRISPTNARNGTWPTQGHDPSNAPIDYHHQNHQSLPTARQLPPPHVLTRPEAPKSAPYGSEFDRMRSYPHPLPEHPPSPQEARRASPPNHPSEWSAPGQDNARPWSWDSRQQQETRHRHPSWSSAPSPTSRGPPPPQSPHDQMPQSPSVPLPRGQNMNSWPRGSLPPSLAREETASRDSREGPIRMPPRPPSSSYPSSPYPAEPSIENHPRPPSSTSQAMARPMEPYRRPDLERDPRQRSMSEIDRIRGSSMAWNEQRSRSFHELDVGMDARSRFEPHLHSPQHVRESISSSRSSTAVEASPSILERPQVYNGMVGAERYPQAKSYHERDLSREAGSGSAKSPVTKDPMPREYRPTRSYSTLEYESDRDAYHRQSRYSGDPKPSLREARRSMSPITSERYSNTEGRVFDGGPRYPYPGDRLEQYNREEAEKMSARQFRHDERAMVMSPLPRDDQAGFFGEPGRPNSYRASQGYPQPQQRFQEPPHRHMDEQHDPVRRERHSIDMPLASPSAIVGPPVAKRPLSATTVATR</sequence>
<feature type="compositionally biased region" description="Acidic residues" evidence="2">
    <location>
        <begin position="81"/>
        <end position="116"/>
    </location>
</feature>
<feature type="non-terminal residue" evidence="4">
    <location>
        <position position="1067"/>
    </location>
</feature>
<dbReference type="Proteomes" id="UP000703661">
    <property type="component" value="Unassembled WGS sequence"/>
</dbReference>
<keyword evidence="1" id="KW-0863">Zinc-finger</keyword>
<evidence type="ECO:0000259" key="3">
    <source>
        <dbReference type="PROSITE" id="PS50157"/>
    </source>
</evidence>
<feature type="compositionally biased region" description="Basic and acidic residues" evidence="2">
    <location>
        <begin position="400"/>
        <end position="411"/>
    </location>
</feature>
<dbReference type="EMBL" id="JAAAID010001353">
    <property type="protein sequence ID" value="KAG0010375.1"/>
    <property type="molecule type" value="Genomic_DNA"/>
</dbReference>
<feature type="compositionally biased region" description="Basic and acidic residues" evidence="2">
    <location>
        <begin position="9"/>
        <end position="26"/>
    </location>
</feature>
<accession>A0A9P6SXU8</accession>
<comment type="caution">
    <text evidence="4">The sequence shown here is derived from an EMBL/GenBank/DDBJ whole genome shotgun (WGS) entry which is preliminary data.</text>
</comment>
<feature type="compositionally biased region" description="Basic and acidic residues" evidence="2">
    <location>
        <begin position="707"/>
        <end position="720"/>
    </location>
</feature>
<keyword evidence="1" id="KW-0862">Zinc</keyword>
<feature type="compositionally biased region" description="Pro residues" evidence="2">
    <location>
        <begin position="607"/>
        <end position="616"/>
    </location>
</feature>
<feature type="compositionally biased region" description="Low complexity" evidence="2">
    <location>
        <begin position="517"/>
        <end position="534"/>
    </location>
</feature>
<feature type="compositionally biased region" description="Basic and acidic residues" evidence="2">
    <location>
        <begin position="1019"/>
        <end position="1039"/>
    </location>
</feature>
<feature type="compositionally biased region" description="Pro residues" evidence="2">
    <location>
        <begin position="722"/>
        <end position="739"/>
    </location>
</feature>
<evidence type="ECO:0000256" key="2">
    <source>
        <dbReference type="SAM" id="MobiDB-lite"/>
    </source>
</evidence>
<evidence type="ECO:0000313" key="5">
    <source>
        <dbReference type="Proteomes" id="UP000703661"/>
    </source>
</evidence>
<feature type="compositionally biased region" description="Basic and acidic residues" evidence="2">
    <location>
        <begin position="811"/>
        <end position="824"/>
    </location>
</feature>
<feature type="compositionally biased region" description="Low complexity" evidence="2">
    <location>
        <begin position="220"/>
        <end position="252"/>
    </location>
</feature>
<feature type="region of interest" description="Disordered" evidence="2">
    <location>
        <begin position="811"/>
        <end position="1067"/>
    </location>
</feature>
<gene>
    <name evidence="4" type="ORF">BGZ80_001539</name>
</gene>
<proteinExistence type="predicted"/>
<feature type="region of interest" description="Disordered" evidence="2">
    <location>
        <begin position="322"/>
        <end position="797"/>
    </location>
</feature>
<feature type="compositionally biased region" description="Polar residues" evidence="2">
    <location>
        <begin position="492"/>
        <end position="507"/>
    </location>
</feature>
<feature type="compositionally biased region" description="Polar residues" evidence="2">
    <location>
        <begin position="199"/>
        <end position="211"/>
    </location>
</feature>
<feature type="compositionally biased region" description="Basic and acidic residues" evidence="2">
    <location>
        <begin position="762"/>
        <end position="785"/>
    </location>
</feature>
<keyword evidence="1" id="KW-0479">Metal-binding</keyword>
<keyword evidence="5" id="KW-1185">Reference proteome</keyword>
<feature type="compositionally biased region" description="Polar residues" evidence="2">
    <location>
        <begin position="454"/>
        <end position="465"/>
    </location>
</feature>
<protein>
    <recommendedName>
        <fullName evidence="3">C2H2-type domain-containing protein</fullName>
    </recommendedName>
</protein>
<reference evidence="4" key="1">
    <citation type="journal article" date="2020" name="Fungal Divers.">
        <title>Resolving the Mortierellaceae phylogeny through synthesis of multi-gene phylogenetics and phylogenomics.</title>
        <authorList>
            <person name="Vandepol N."/>
            <person name="Liber J."/>
            <person name="Desiro A."/>
            <person name="Na H."/>
            <person name="Kennedy M."/>
            <person name="Barry K."/>
            <person name="Grigoriev I.V."/>
            <person name="Miller A.N."/>
            <person name="O'Donnell K."/>
            <person name="Stajich J.E."/>
            <person name="Bonito G."/>
        </authorList>
    </citation>
    <scope>NUCLEOTIDE SEQUENCE</scope>
    <source>
        <strain evidence="4">NRRL 2769</strain>
    </source>
</reference>